<dbReference type="SUPFAM" id="SSF53448">
    <property type="entry name" value="Nucleotide-diphospho-sugar transferases"/>
    <property type="match status" value="1"/>
</dbReference>
<reference evidence="1 2" key="1">
    <citation type="journal article" date="2013" name="BMC Genomics">
        <title>Genome sequencing and comparative genomics of honey bee microsporidia, Nosema apis reveal novel insights into host-parasite interactions.</title>
        <authorList>
            <person name="Chen Yp."/>
            <person name="Pettis J.S."/>
            <person name="Zhao Y."/>
            <person name="Liu X."/>
            <person name="Tallon L.J."/>
            <person name="Sadzewicz L.D."/>
            <person name="Li R."/>
            <person name="Zheng H."/>
            <person name="Huang S."/>
            <person name="Zhang X."/>
            <person name="Hamilton M.C."/>
            <person name="Pernal S.F."/>
            <person name="Melathopoulos A.P."/>
            <person name="Yan X."/>
            <person name="Evans J.D."/>
        </authorList>
    </citation>
    <scope>NUCLEOTIDE SEQUENCE [LARGE SCALE GENOMIC DNA]</scope>
    <source>
        <strain evidence="1 2">BRL 01</strain>
    </source>
</reference>
<accession>T0KWF3</accession>
<organism evidence="1 2">
    <name type="scientific">Vairimorpha apis BRL 01</name>
    <dbReference type="NCBI Taxonomy" id="1037528"/>
    <lineage>
        <taxon>Eukaryota</taxon>
        <taxon>Fungi</taxon>
        <taxon>Fungi incertae sedis</taxon>
        <taxon>Microsporidia</taxon>
        <taxon>Nosematidae</taxon>
        <taxon>Vairimorpha</taxon>
    </lineage>
</organism>
<dbReference type="VEuPathDB" id="MicrosporidiaDB:NAPIS_ORF02645"/>
<evidence type="ECO:0000313" key="1">
    <source>
        <dbReference type="EMBL" id="EQB59817.1"/>
    </source>
</evidence>
<keyword evidence="2" id="KW-1185">Reference proteome</keyword>
<dbReference type="AlphaFoldDB" id="T0KWF3"/>
<dbReference type="Proteomes" id="UP000053780">
    <property type="component" value="Unassembled WGS sequence"/>
</dbReference>
<dbReference type="Gene3D" id="3.90.550.10">
    <property type="entry name" value="Spore Coat Polysaccharide Biosynthesis Protein SpsA, Chain A"/>
    <property type="match status" value="1"/>
</dbReference>
<proteinExistence type="predicted"/>
<protein>
    <submittedName>
        <fullName evidence="1">Udp-n-acetylglucosamine pyrophosphorylase</fullName>
    </submittedName>
</protein>
<evidence type="ECO:0000313" key="2">
    <source>
        <dbReference type="Proteomes" id="UP000053780"/>
    </source>
</evidence>
<gene>
    <name evidence="1" type="ORF">NAPIS_ORF02645</name>
</gene>
<dbReference type="HOGENOM" id="CLU_2574471_0_0_1"/>
<sequence length="81" mass="9372">MTSEFTHEQIINYFTENENFDLNVNFFKQENSICTFENGEPVVRVDKLVDVGIRIVRVGSSTDRCNDNVYVDIYSVDVLCL</sequence>
<name>T0KWF3_9MICR</name>
<dbReference type="EMBL" id="KE647363">
    <property type="protein sequence ID" value="EQB59817.1"/>
    <property type="molecule type" value="Genomic_DNA"/>
</dbReference>
<dbReference type="InterPro" id="IPR029044">
    <property type="entry name" value="Nucleotide-diphossugar_trans"/>
</dbReference>
<dbReference type="OrthoDB" id="532420at2759"/>